<dbReference type="InterPro" id="IPR024983">
    <property type="entry name" value="CHAT_dom"/>
</dbReference>
<keyword evidence="3" id="KW-1185">Reference proteome</keyword>
<evidence type="ECO:0000313" key="3">
    <source>
        <dbReference type="Proteomes" id="UP000319825"/>
    </source>
</evidence>
<dbReference type="AlphaFoldDB" id="A0A562IHG7"/>
<dbReference type="Pfam" id="PF12770">
    <property type="entry name" value="CHAT"/>
    <property type="match status" value="1"/>
</dbReference>
<dbReference type="RefSeq" id="WP_145776534.1">
    <property type="nucleotide sequence ID" value="NZ_BAAATQ010000268.1"/>
</dbReference>
<dbReference type="Proteomes" id="UP000319825">
    <property type="component" value="Unassembled WGS sequence"/>
</dbReference>
<dbReference type="InterPro" id="IPR011990">
    <property type="entry name" value="TPR-like_helical_dom_sf"/>
</dbReference>
<dbReference type="OrthoDB" id="3206999at2"/>
<organism evidence="2 3">
    <name type="scientific">Micromonospora olivasterospora</name>
    <dbReference type="NCBI Taxonomy" id="1880"/>
    <lineage>
        <taxon>Bacteria</taxon>
        <taxon>Bacillati</taxon>
        <taxon>Actinomycetota</taxon>
        <taxon>Actinomycetes</taxon>
        <taxon>Micromonosporales</taxon>
        <taxon>Micromonosporaceae</taxon>
        <taxon>Micromonospora</taxon>
    </lineage>
</organism>
<dbReference type="EMBL" id="VLKE01000001">
    <property type="protein sequence ID" value="TWH70183.1"/>
    <property type="molecule type" value="Genomic_DNA"/>
</dbReference>
<sequence length="1173" mass="125118">MFGRRNRQTDDEIGAALREAREWLADFEGSGRVADLDAAIAAGDHALSLCAPDAPERFAVLLLLGQARALRSEAADSHQDLADAVETYRELRRLAPTEQPDTTGFVLRAFAGLSLRLGLLTGAQRPVEEAALASREMDQLALSTGHAELHSAAAEMLRHVLFVLPPDHPDRAALSAVRGAALIRWTRRTGDPSRLDEATEEVEGAVRRCPAGDPNRPPFLALLSDVRQLRYERDGTREALDAMLAVSREVLDLYPAGHAVSTAMLRNLGLLHRDRYGLTGEVADLDAAAHYLRLAADRTADPAERAAVEDVLAEVVGLHGPLPEVRVPPGLTFVAGPGTTPRRPPAEVGDDLDELARHGAALSDLLGEYERIGDAALLERIADDGRQLLARLRPGHPGRWLVGAPLGPALMRRFETLGEAADLDEAVELLREVLARPLFSPADGTDDLTNLAAALINRFLRDRTGADLDEAIAHCRRAVELTEPTERTHARYLLTLGTALVYRYEHSGRRFDLDEAIAVGQRALTAARTPGDATVARANLGNRLRQRFLAGRDPADIQAAVAHLRAALAAEDDPPVRLNLALSLRNLGAGPGGEDDLHDAVEQFRAVLDMAPRRSPIHLTALLGLAQALGDLGRIGEAVAVLDGVAESGAGRSFERMDALTTLAGLRAELAAEGRGDWRDAARAYADAVQQLHLTVWRGLGATDRDRLVTRWPTVACDAAAAAVAAGLPQQAVELLDHGRSLWWGQLLDTRSDLSALRQAHPDLAERLTELRAESDRLAGSDEPGAAGRRRRLALDWDHAVAAVRARPGFARFLLPTPFAELAAAAADGPVVLVNVSRHRCDALVLTGGGVRVVPLPDLTAEEAGERTHRYLDVVARVGTGGASSGPREQVLLAYLEWLWDVVAAPVLAAVPAPAGARMWWCPTGPLALAPLHAAGYHDPDDAPAGRSVLDHVVSSTTPTLRALRHARRPSAARAHRLLVAAYDERPHYVTGLPDLPSAAREARLLRSRFPDATTLTAAAASRAGVMAALTGHSCAHFACHGEPGAGGRAALFLADAPLTMADIAQLDLDGAHLAVLSACHTAMGTADLPDEAGHLAAALQVAGFRQVVSTLWAIADDTAVAVAEGLYDGLAGPDGAVDPARAAGALHRVVGRLRQQNPYEPSRWAPFVHHGR</sequence>
<reference evidence="2 3" key="1">
    <citation type="submission" date="2019-07" db="EMBL/GenBank/DDBJ databases">
        <title>R&amp;d 2014.</title>
        <authorList>
            <person name="Klenk H.-P."/>
        </authorList>
    </citation>
    <scope>NUCLEOTIDE SEQUENCE [LARGE SCALE GENOMIC DNA]</scope>
    <source>
        <strain evidence="2 3">DSM 43868</strain>
    </source>
</reference>
<feature type="domain" description="CHAT" evidence="1">
    <location>
        <begin position="894"/>
        <end position="1172"/>
    </location>
</feature>
<evidence type="ECO:0000259" key="1">
    <source>
        <dbReference type="Pfam" id="PF12770"/>
    </source>
</evidence>
<proteinExistence type="predicted"/>
<dbReference type="Gene3D" id="1.25.40.10">
    <property type="entry name" value="Tetratricopeptide repeat domain"/>
    <property type="match status" value="2"/>
</dbReference>
<name>A0A562IHG7_MICOL</name>
<accession>A0A562IHG7</accession>
<evidence type="ECO:0000313" key="2">
    <source>
        <dbReference type="EMBL" id="TWH70183.1"/>
    </source>
</evidence>
<dbReference type="SUPFAM" id="SSF48452">
    <property type="entry name" value="TPR-like"/>
    <property type="match status" value="1"/>
</dbReference>
<gene>
    <name evidence="2" type="ORF">JD77_05204</name>
</gene>
<protein>
    <submittedName>
        <fullName evidence="2">CHAT domain-containing protein</fullName>
    </submittedName>
</protein>
<comment type="caution">
    <text evidence="2">The sequence shown here is derived from an EMBL/GenBank/DDBJ whole genome shotgun (WGS) entry which is preliminary data.</text>
</comment>